<dbReference type="PANTHER" id="PTHR33129:SF1">
    <property type="entry name" value="ATP-BINDING PROTEIN"/>
    <property type="match status" value="1"/>
</dbReference>
<feature type="non-terminal residue" evidence="1">
    <location>
        <position position="552"/>
    </location>
</feature>
<organism evidence="1 2">
    <name type="scientific">Mycena pura</name>
    <dbReference type="NCBI Taxonomy" id="153505"/>
    <lineage>
        <taxon>Eukaryota</taxon>
        <taxon>Fungi</taxon>
        <taxon>Dikarya</taxon>
        <taxon>Basidiomycota</taxon>
        <taxon>Agaricomycotina</taxon>
        <taxon>Agaricomycetes</taxon>
        <taxon>Agaricomycetidae</taxon>
        <taxon>Agaricales</taxon>
        <taxon>Marasmiineae</taxon>
        <taxon>Mycenaceae</taxon>
        <taxon>Mycena</taxon>
    </lineage>
</organism>
<name>A0AAD7E0T8_9AGAR</name>
<sequence>MSSDTQLDPMSSDTQLDLLNTFYQKAWGQSWPTRQVVADIPTDDSDDATASDPEVEAMATDLADDVSHGTTVDSSRLKFTVYEQMREVAFALGMVSEVKDVLVVREEYKYLYTMLEDQDRVLSHERYAAVVTGQPGTGKTTFLLYLLLRRLQEKSPTAVQVTMDSYYIFDKQGVAIYETGSPACDLTRLWACWALVDSNSSVEAPCDRFLSYSKFIVQASSPKPTRWKEWLKQLAGDLIVSELPTAVEISVIARELGLDATLAGRLVRKWGPSTRNIIRLVGSQDEAKFKRFERKLQRDAEIAARAVLASPERLDTILVDTSADALSSTGSSAVFVRPLWDDDGRWLSESQSFIPTEHLAGIVGAQNSQLANADALKLFAALSTHSLTRGAAGWRFERDMHFRLCAGGAAIIIDKYNNLGETTGETMNMTPATKLLTGTLNSLGSARSSDAYYWLPSVANFPGIDGVLGDNDGHVFAVQSTYNPNHTSADEGLKKAWQYMDRDVRKFCSWHLVAVSDTPATAKKLGRTMAKHLELFTLGTDKTKVDVWSCSL</sequence>
<dbReference type="Proteomes" id="UP001219525">
    <property type="component" value="Unassembled WGS sequence"/>
</dbReference>
<evidence type="ECO:0000313" key="1">
    <source>
        <dbReference type="EMBL" id="KAJ7222386.1"/>
    </source>
</evidence>
<proteinExistence type="predicted"/>
<dbReference type="SUPFAM" id="SSF52540">
    <property type="entry name" value="P-loop containing nucleoside triphosphate hydrolases"/>
    <property type="match status" value="1"/>
</dbReference>
<accession>A0AAD7E0T8</accession>
<dbReference type="PANTHER" id="PTHR33129">
    <property type="entry name" value="PROTEIN KINASE DOMAIN-CONTAINING PROTEIN-RELATED"/>
    <property type="match status" value="1"/>
</dbReference>
<keyword evidence="2" id="KW-1185">Reference proteome</keyword>
<gene>
    <name evidence="1" type="ORF">GGX14DRAFT_492039</name>
</gene>
<dbReference type="AlphaFoldDB" id="A0AAD7E0T8"/>
<reference evidence="1" key="1">
    <citation type="submission" date="2023-03" db="EMBL/GenBank/DDBJ databases">
        <title>Massive genome expansion in bonnet fungi (Mycena s.s.) driven by repeated elements and novel gene families across ecological guilds.</title>
        <authorList>
            <consortium name="Lawrence Berkeley National Laboratory"/>
            <person name="Harder C.B."/>
            <person name="Miyauchi S."/>
            <person name="Viragh M."/>
            <person name="Kuo A."/>
            <person name="Thoen E."/>
            <person name="Andreopoulos B."/>
            <person name="Lu D."/>
            <person name="Skrede I."/>
            <person name="Drula E."/>
            <person name="Henrissat B."/>
            <person name="Morin E."/>
            <person name="Kohler A."/>
            <person name="Barry K."/>
            <person name="LaButti K."/>
            <person name="Morin E."/>
            <person name="Salamov A."/>
            <person name="Lipzen A."/>
            <person name="Mereny Z."/>
            <person name="Hegedus B."/>
            <person name="Baldrian P."/>
            <person name="Stursova M."/>
            <person name="Weitz H."/>
            <person name="Taylor A."/>
            <person name="Grigoriev I.V."/>
            <person name="Nagy L.G."/>
            <person name="Martin F."/>
            <person name="Kauserud H."/>
        </authorList>
    </citation>
    <scope>NUCLEOTIDE SEQUENCE</scope>
    <source>
        <strain evidence="1">9144</strain>
    </source>
</reference>
<evidence type="ECO:0000313" key="2">
    <source>
        <dbReference type="Proteomes" id="UP001219525"/>
    </source>
</evidence>
<dbReference type="InterPro" id="IPR027417">
    <property type="entry name" value="P-loop_NTPase"/>
</dbReference>
<comment type="caution">
    <text evidence="1">The sequence shown here is derived from an EMBL/GenBank/DDBJ whole genome shotgun (WGS) entry which is preliminary data.</text>
</comment>
<protein>
    <submittedName>
        <fullName evidence="1">Uncharacterized protein</fullName>
    </submittedName>
</protein>
<dbReference type="InterPro" id="IPR052980">
    <property type="entry name" value="Crinkler_effector"/>
</dbReference>
<dbReference type="EMBL" id="JARJCW010000007">
    <property type="protein sequence ID" value="KAJ7222386.1"/>
    <property type="molecule type" value="Genomic_DNA"/>
</dbReference>